<evidence type="ECO:0000313" key="1">
    <source>
        <dbReference type="EMBL" id="KZV78266.1"/>
    </source>
</evidence>
<organism evidence="1 2">
    <name type="scientific">Exidia glandulosa HHB12029</name>
    <dbReference type="NCBI Taxonomy" id="1314781"/>
    <lineage>
        <taxon>Eukaryota</taxon>
        <taxon>Fungi</taxon>
        <taxon>Dikarya</taxon>
        <taxon>Basidiomycota</taxon>
        <taxon>Agaricomycotina</taxon>
        <taxon>Agaricomycetes</taxon>
        <taxon>Auriculariales</taxon>
        <taxon>Exidiaceae</taxon>
        <taxon>Exidia</taxon>
    </lineage>
</organism>
<proteinExistence type="predicted"/>
<dbReference type="Proteomes" id="UP000077266">
    <property type="component" value="Unassembled WGS sequence"/>
</dbReference>
<dbReference type="InParanoid" id="A0A166MPT2"/>
<dbReference type="EMBL" id="KV427000">
    <property type="protein sequence ID" value="KZV78266.1"/>
    <property type="molecule type" value="Genomic_DNA"/>
</dbReference>
<sequence>MSESGVGTDIQRTPVDCAKLESERLTDFTATVSAPHEALRMGHSLGNSACAFPSRTTFPGRDAARTALHASGVEITMYSAPLTPPESRAHVESVKIASAPSQARTHLPRSCLLQSRPIRVASYLRSVA</sequence>
<accession>A0A166MPT2</accession>
<reference evidence="1 2" key="1">
    <citation type="journal article" date="2016" name="Mol. Biol. Evol.">
        <title>Comparative Genomics of Early-Diverging Mushroom-Forming Fungi Provides Insights into the Origins of Lignocellulose Decay Capabilities.</title>
        <authorList>
            <person name="Nagy L.G."/>
            <person name="Riley R."/>
            <person name="Tritt A."/>
            <person name="Adam C."/>
            <person name="Daum C."/>
            <person name="Floudas D."/>
            <person name="Sun H."/>
            <person name="Yadav J.S."/>
            <person name="Pangilinan J."/>
            <person name="Larsson K.H."/>
            <person name="Matsuura K."/>
            <person name="Barry K."/>
            <person name="Labutti K."/>
            <person name="Kuo R."/>
            <person name="Ohm R.A."/>
            <person name="Bhattacharya S.S."/>
            <person name="Shirouzu T."/>
            <person name="Yoshinaga Y."/>
            <person name="Martin F.M."/>
            <person name="Grigoriev I.V."/>
            <person name="Hibbett D.S."/>
        </authorList>
    </citation>
    <scope>NUCLEOTIDE SEQUENCE [LARGE SCALE GENOMIC DNA]</scope>
    <source>
        <strain evidence="1 2">HHB12029</strain>
    </source>
</reference>
<gene>
    <name evidence="1" type="ORF">EXIGLDRAFT_717436</name>
</gene>
<protein>
    <submittedName>
        <fullName evidence="1">Uncharacterized protein</fullName>
    </submittedName>
</protein>
<dbReference type="AlphaFoldDB" id="A0A166MPT2"/>
<keyword evidence="2" id="KW-1185">Reference proteome</keyword>
<evidence type="ECO:0000313" key="2">
    <source>
        <dbReference type="Proteomes" id="UP000077266"/>
    </source>
</evidence>
<name>A0A166MPT2_EXIGL</name>